<organism evidence="2 3">
    <name type="scientific">[Propionibacterium] namnetense SK182B-JCVI</name>
    <dbReference type="NCBI Taxonomy" id="1051006"/>
    <lineage>
        <taxon>Bacteria</taxon>
        <taxon>Bacillati</taxon>
        <taxon>Actinomycetota</taxon>
        <taxon>Actinomycetes</taxon>
        <taxon>Propionibacteriales</taxon>
        <taxon>Propionibacteriaceae</taxon>
        <taxon>Cutibacterium</taxon>
    </lineage>
</organism>
<feature type="transmembrane region" description="Helical" evidence="1">
    <location>
        <begin position="742"/>
        <end position="764"/>
    </location>
</feature>
<feature type="transmembrane region" description="Helical" evidence="1">
    <location>
        <begin position="658"/>
        <end position="678"/>
    </location>
</feature>
<feature type="transmembrane region" description="Helical" evidence="1">
    <location>
        <begin position="435"/>
        <end position="453"/>
    </location>
</feature>
<feature type="transmembrane region" description="Helical" evidence="1">
    <location>
        <begin position="226"/>
        <end position="245"/>
    </location>
</feature>
<dbReference type="PATRIC" id="fig|1051006.4.peg.300"/>
<gene>
    <name evidence="2" type="ORF">HMPREF1162_0174</name>
</gene>
<dbReference type="Proteomes" id="UP000007832">
    <property type="component" value="Unassembled WGS sequence"/>
</dbReference>
<dbReference type="STRING" id="1574624.GCA_001642025_00640"/>
<name>F9NT07_9ACTN</name>
<feature type="transmembrane region" description="Helical" evidence="1">
    <location>
        <begin position="318"/>
        <end position="339"/>
    </location>
</feature>
<protein>
    <submittedName>
        <fullName evidence="2">Putative membrane protein</fullName>
    </submittedName>
</protein>
<dbReference type="RefSeq" id="WP_002548809.1">
    <property type="nucleotide sequence ID" value="NZ_AFUN01000007.1"/>
</dbReference>
<feature type="transmembrane region" description="Helical" evidence="1">
    <location>
        <begin position="20"/>
        <end position="43"/>
    </location>
</feature>
<evidence type="ECO:0000256" key="1">
    <source>
        <dbReference type="SAM" id="Phobius"/>
    </source>
</evidence>
<feature type="transmembrane region" description="Helical" evidence="1">
    <location>
        <begin position="360"/>
        <end position="383"/>
    </location>
</feature>
<feature type="transmembrane region" description="Helical" evidence="1">
    <location>
        <begin position="714"/>
        <end position="736"/>
    </location>
</feature>
<keyword evidence="1" id="KW-1133">Transmembrane helix</keyword>
<reference evidence="2 3" key="1">
    <citation type="submission" date="2011-07" db="EMBL/GenBank/DDBJ databases">
        <title>Genome Sequence of Propionibacterium acnes SK182B-JCVI.</title>
        <authorList>
            <person name="Durkin A.S."/>
            <person name="Madupu R."/>
            <person name="Hostetler J."/>
            <person name="Radune D."/>
            <person name="Torralba M."/>
            <person name="Methe B."/>
            <person name="Sutton G."/>
            <person name="Strausberg R.L."/>
            <person name="Nelson K.E."/>
        </authorList>
    </citation>
    <scope>NUCLEOTIDE SEQUENCE [LARGE SCALE GENOMIC DNA]</scope>
    <source>
        <strain evidence="2 3">SK182B-JCVI</strain>
    </source>
</reference>
<feature type="transmembrane region" description="Helical" evidence="1">
    <location>
        <begin position="266"/>
        <end position="292"/>
    </location>
</feature>
<evidence type="ECO:0000313" key="3">
    <source>
        <dbReference type="Proteomes" id="UP000007832"/>
    </source>
</evidence>
<sequence>MSVSRKIPILYCRRQLRDWIPTCVVIVLFCAAVFLIISMHAHFTQALNASVSASQGGYRYAMAGATKDQEEVARRSGYTPVLDESLRVTGHDSVSTATVRTTVHGGKTPGILTKGSFPSSGGEIAVSIHLAQSLNVQIGDTVSVGSGSTSLLRISGLIVQPLSPELDFASRTVPAELPHAPTLWLGDSTPKTIDSANPPQVTIIGDDFGDQNANPIYGILSNLLSLRWVLLALGSGLIILFDVALRRSSQPIIDGLNAAGMSQSKAWSSLHGALFLPRAMALLIGGLIVYGLQPIYVQKLGLFFGEYWSPVLPELTELLLVFFFLVLIPLLVSLTSTQLAEHRSGRMKKVRRSLNLENNLLRIGGAVGAFSGALMVYMGISILCGRLPFVSAGAAIPLGFLSLLTIPWLDAHIRTVGLNPITAKFARTTSRRRRISGLLVGFLLFGSFSWALAMERTASDNTTSDATSNVLQVVGVPDSEFDLIQSSYSQISNAPPKKYAMLAGHDGEQVLAISEEFATCWEKSSKAPEQRLEECGDDSPTTVVLDNASVNRVLPPSNFTGRKFSVAVVNDAGMIKKLQPATVTPGSRLEADVASVVLVGSKTPAGKYLASLRSKLLFVTLPEYLNLDSRKQSLMRSILLMSTPTAFPQSNSNPDDAVMLRSIGLAVGLATALVGIVAQTMISIGERESFANELQWTDEFSGGQLGRRERISGVLTLVAWTIIVTGSSAWCTWISLPHNGNGISMVMLIIPILLAVVCSFIYFLTSKVRAAV</sequence>
<accession>F9NT07</accession>
<keyword evidence="1" id="KW-0812">Transmembrane</keyword>
<proteinExistence type="predicted"/>
<evidence type="ECO:0000313" key="2">
    <source>
        <dbReference type="EMBL" id="EGR97847.1"/>
    </source>
</evidence>
<keyword evidence="1" id="KW-0472">Membrane</keyword>
<feature type="transmembrane region" description="Helical" evidence="1">
    <location>
        <begin position="389"/>
        <end position="409"/>
    </location>
</feature>
<dbReference type="EMBL" id="AFUN01000007">
    <property type="protein sequence ID" value="EGR97847.1"/>
    <property type="molecule type" value="Genomic_DNA"/>
</dbReference>
<dbReference type="AlphaFoldDB" id="F9NT07"/>
<comment type="caution">
    <text evidence="2">The sequence shown here is derived from an EMBL/GenBank/DDBJ whole genome shotgun (WGS) entry which is preliminary data.</text>
</comment>